<proteinExistence type="predicted"/>
<evidence type="ECO:0000313" key="4">
    <source>
        <dbReference type="Proteomes" id="UP000673552"/>
    </source>
</evidence>
<reference evidence="4" key="2">
    <citation type="journal article" date="2021" name="Sci. Data">
        <title>Chromosome-scale genome sequencing, assembly and annotation of six genomes from subfamily Leishmaniinae.</title>
        <authorList>
            <person name="Almutairi H."/>
            <person name="Urbaniak M.D."/>
            <person name="Bates M.D."/>
            <person name="Jariyapan N."/>
            <person name="Kwakye-Nuako G."/>
            <person name="Thomaz Soccol V."/>
            <person name="Al-Salem W.S."/>
            <person name="Dillon R.J."/>
            <person name="Bates P.A."/>
            <person name="Gatherer D."/>
        </authorList>
    </citation>
    <scope>NUCLEOTIDE SEQUENCE [LARGE SCALE GENOMIC DNA]</scope>
</reference>
<dbReference type="Proteomes" id="UP000673552">
    <property type="component" value="Unassembled WGS sequence"/>
</dbReference>
<dbReference type="SMR" id="A0A836GT65"/>
<comment type="caution">
    <text evidence="3">The sequence shown here is derived from an EMBL/GenBank/DDBJ whole genome shotgun (WGS) entry which is preliminary data.</text>
</comment>
<evidence type="ECO:0000313" key="3">
    <source>
        <dbReference type="EMBL" id="KAG5471405.1"/>
    </source>
</evidence>
<name>A0A836GT65_9TRYP</name>
<organism evidence="3 4">
    <name type="scientific">Leishmania martiniquensis</name>
    <dbReference type="NCBI Taxonomy" id="1580590"/>
    <lineage>
        <taxon>Eukaryota</taxon>
        <taxon>Discoba</taxon>
        <taxon>Euglenozoa</taxon>
        <taxon>Kinetoplastea</taxon>
        <taxon>Metakinetoplastina</taxon>
        <taxon>Trypanosomatida</taxon>
        <taxon>Trypanosomatidae</taxon>
        <taxon>Leishmaniinae</taxon>
        <taxon>Leishmania</taxon>
    </lineage>
</organism>
<evidence type="ECO:0000256" key="1">
    <source>
        <dbReference type="SAM" id="MobiDB-lite"/>
    </source>
</evidence>
<feature type="chain" id="PRO_5032957938" evidence="2">
    <location>
        <begin position="16"/>
        <end position="208"/>
    </location>
</feature>
<keyword evidence="4" id="KW-1185">Reference proteome</keyword>
<dbReference type="KEGG" id="lmat:92511612"/>
<protein>
    <submittedName>
        <fullName evidence="3">Uncharacterized protein</fullName>
    </submittedName>
</protein>
<dbReference type="GeneID" id="92511612"/>
<gene>
    <name evidence="3" type="ORF">LSCM1_01490</name>
</gene>
<feature type="signal peptide" evidence="2">
    <location>
        <begin position="1"/>
        <end position="15"/>
    </location>
</feature>
<dbReference type="AlphaFoldDB" id="A0A836GT65"/>
<accession>A0A836GT65</accession>
<keyword evidence="2" id="KW-0732">Signal</keyword>
<dbReference type="RefSeq" id="XP_067176379.1">
    <property type="nucleotide sequence ID" value="XM_067319100.1"/>
</dbReference>
<feature type="compositionally biased region" description="Pro residues" evidence="1">
    <location>
        <begin position="193"/>
        <end position="208"/>
    </location>
</feature>
<dbReference type="EMBL" id="JAFEUZ010000031">
    <property type="protein sequence ID" value="KAG5471405.1"/>
    <property type="molecule type" value="Genomic_DNA"/>
</dbReference>
<feature type="compositionally biased region" description="Low complexity" evidence="1">
    <location>
        <begin position="180"/>
        <end position="189"/>
    </location>
</feature>
<reference evidence="4" key="1">
    <citation type="journal article" date="2021" name="Microbiol. Resour. Announc.">
        <title>LGAAP: Leishmaniinae Genome Assembly and Annotation Pipeline.</title>
        <authorList>
            <person name="Almutairi H."/>
            <person name="Urbaniak M.D."/>
            <person name="Bates M.D."/>
            <person name="Jariyapan N."/>
            <person name="Kwakye-Nuako G."/>
            <person name="Thomaz-Soccol V."/>
            <person name="Al-Salem W.S."/>
            <person name="Dillon R.J."/>
            <person name="Bates P.A."/>
            <person name="Gatherer D."/>
        </authorList>
    </citation>
    <scope>NUCLEOTIDE SEQUENCE [LARGE SCALE GENOMIC DNA]</scope>
</reference>
<dbReference type="OrthoDB" id="267585at2759"/>
<evidence type="ECO:0000256" key="2">
    <source>
        <dbReference type="SAM" id="SignalP"/>
    </source>
</evidence>
<feature type="region of interest" description="Disordered" evidence="1">
    <location>
        <begin position="161"/>
        <end position="208"/>
    </location>
</feature>
<sequence length="208" mass="21961">MREYFLLVLFGVASALLCISCCIGCNVRRRQRLQAAGLNHGGYYAAERVGTQNAGGAAAAFGEPPRPAGGRYHDIYYQQYPQGGIGYYADTLPPGPANANYAEGYPPRDTRQPVSATVLFAAPPGTQAGSVNYAQYFPEARVSEATGPQNGACDGAAAVNTGTASRSEAVSPYGEADYVPRAADASSRTSRSDPPPPQYQTQPPLHPR</sequence>